<dbReference type="HOGENOM" id="CLU_172689_1_0_1"/>
<gene>
    <name evidence="1" type="ORF">GLOTRDRAFT_109082</name>
</gene>
<evidence type="ECO:0000313" key="1">
    <source>
        <dbReference type="EMBL" id="EPQ60674.1"/>
    </source>
</evidence>
<dbReference type="KEGG" id="gtr:GLOTRDRAFT_109082"/>
<dbReference type="OrthoDB" id="5840532at2759"/>
<organism evidence="1 2">
    <name type="scientific">Gloeophyllum trabeum (strain ATCC 11539 / FP-39264 / Madison 617)</name>
    <name type="common">Brown rot fungus</name>
    <dbReference type="NCBI Taxonomy" id="670483"/>
    <lineage>
        <taxon>Eukaryota</taxon>
        <taxon>Fungi</taxon>
        <taxon>Dikarya</taxon>
        <taxon>Basidiomycota</taxon>
        <taxon>Agaricomycotina</taxon>
        <taxon>Agaricomycetes</taxon>
        <taxon>Gloeophyllales</taxon>
        <taxon>Gloeophyllaceae</taxon>
        <taxon>Gloeophyllum</taxon>
    </lineage>
</organism>
<dbReference type="Gene3D" id="2.60.120.10">
    <property type="entry name" value="Jelly Rolls"/>
    <property type="match status" value="1"/>
</dbReference>
<reference evidence="1 2" key="1">
    <citation type="journal article" date="2012" name="Science">
        <title>The Paleozoic origin of enzymatic lignin decomposition reconstructed from 31 fungal genomes.</title>
        <authorList>
            <person name="Floudas D."/>
            <person name="Binder M."/>
            <person name="Riley R."/>
            <person name="Barry K."/>
            <person name="Blanchette R.A."/>
            <person name="Henrissat B."/>
            <person name="Martinez A.T."/>
            <person name="Otillar R."/>
            <person name="Spatafora J.W."/>
            <person name="Yadav J.S."/>
            <person name="Aerts A."/>
            <person name="Benoit I."/>
            <person name="Boyd A."/>
            <person name="Carlson A."/>
            <person name="Copeland A."/>
            <person name="Coutinho P.M."/>
            <person name="de Vries R.P."/>
            <person name="Ferreira P."/>
            <person name="Findley K."/>
            <person name="Foster B."/>
            <person name="Gaskell J."/>
            <person name="Glotzer D."/>
            <person name="Gorecki P."/>
            <person name="Heitman J."/>
            <person name="Hesse C."/>
            <person name="Hori C."/>
            <person name="Igarashi K."/>
            <person name="Jurgens J.A."/>
            <person name="Kallen N."/>
            <person name="Kersten P."/>
            <person name="Kohler A."/>
            <person name="Kuees U."/>
            <person name="Kumar T.K.A."/>
            <person name="Kuo A."/>
            <person name="LaButti K."/>
            <person name="Larrondo L.F."/>
            <person name="Lindquist E."/>
            <person name="Ling A."/>
            <person name="Lombard V."/>
            <person name="Lucas S."/>
            <person name="Lundell T."/>
            <person name="Martin R."/>
            <person name="McLaughlin D.J."/>
            <person name="Morgenstern I."/>
            <person name="Morin E."/>
            <person name="Murat C."/>
            <person name="Nagy L.G."/>
            <person name="Nolan M."/>
            <person name="Ohm R.A."/>
            <person name="Patyshakuliyeva A."/>
            <person name="Rokas A."/>
            <person name="Ruiz-Duenas F.J."/>
            <person name="Sabat G."/>
            <person name="Salamov A."/>
            <person name="Samejima M."/>
            <person name="Schmutz J."/>
            <person name="Slot J.C."/>
            <person name="St John F."/>
            <person name="Stenlid J."/>
            <person name="Sun H."/>
            <person name="Sun S."/>
            <person name="Syed K."/>
            <person name="Tsang A."/>
            <person name="Wiebenga A."/>
            <person name="Young D."/>
            <person name="Pisabarro A."/>
            <person name="Eastwood D.C."/>
            <person name="Martin F."/>
            <person name="Cullen D."/>
            <person name="Grigoriev I.V."/>
            <person name="Hibbett D.S."/>
        </authorList>
    </citation>
    <scope>NUCLEOTIDE SEQUENCE [LARGE SCALE GENOMIC DNA]</scope>
    <source>
        <strain evidence="1 2">ATCC 11539</strain>
    </source>
</reference>
<dbReference type="OMA" id="WINASKT"/>
<proteinExistence type="predicted"/>
<evidence type="ECO:0008006" key="3">
    <source>
        <dbReference type="Google" id="ProtNLM"/>
    </source>
</evidence>
<dbReference type="RefSeq" id="XP_007861028.1">
    <property type="nucleotide sequence ID" value="XM_007862837.1"/>
</dbReference>
<name>S7S473_GLOTA</name>
<protein>
    <recommendedName>
        <fullName evidence="3">Cupin 2 conserved barrel domain-containing protein</fullName>
    </recommendedName>
</protein>
<dbReference type="InterPro" id="IPR014710">
    <property type="entry name" value="RmlC-like_jellyroll"/>
</dbReference>
<dbReference type="InterPro" id="IPR011051">
    <property type="entry name" value="RmlC_Cupin_sf"/>
</dbReference>
<dbReference type="EMBL" id="KB469296">
    <property type="protein sequence ID" value="EPQ60674.1"/>
    <property type="molecule type" value="Genomic_DNA"/>
</dbReference>
<dbReference type="PANTHER" id="PTHR36156">
    <property type="entry name" value="SLR2101 PROTEIN"/>
    <property type="match status" value="1"/>
</dbReference>
<evidence type="ECO:0000313" key="2">
    <source>
        <dbReference type="Proteomes" id="UP000030669"/>
    </source>
</evidence>
<dbReference type="InterPro" id="IPR047142">
    <property type="entry name" value="OryJ/VirC-like"/>
</dbReference>
<dbReference type="CDD" id="cd02231">
    <property type="entry name" value="cupin_BLL6423-like"/>
    <property type="match status" value="1"/>
</dbReference>
<dbReference type="GeneID" id="19298981"/>
<accession>S7S473</accession>
<dbReference type="AlphaFoldDB" id="S7S473"/>
<sequence length="78" mass="8569">MHRSSSVDYNILIQGELTLVLEDGAETHLKNPGDVVIQKGTNHLWRNPSSGWARWVTVIIDAEPAIVNGEPLADVLPL</sequence>
<keyword evidence="2" id="KW-1185">Reference proteome</keyword>
<dbReference type="PANTHER" id="PTHR36156:SF2">
    <property type="entry name" value="CUPIN TYPE-2 DOMAIN-CONTAINING PROTEIN"/>
    <property type="match status" value="1"/>
</dbReference>
<dbReference type="Proteomes" id="UP000030669">
    <property type="component" value="Unassembled WGS sequence"/>
</dbReference>
<dbReference type="eggNOG" id="ENOG502S90D">
    <property type="taxonomic scope" value="Eukaryota"/>
</dbReference>
<dbReference type="SUPFAM" id="SSF51182">
    <property type="entry name" value="RmlC-like cupins"/>
    <property type="match status" value="1"/>
</dbReference>